<evidence type="ECO:0000313" key="2">
    <source>
        <dbReference type="EMBL" id="KAK3331783.1"/>
    </source>
</evidence>
<gene>
    <name evidence="2" type="ORF">B0T19DRAFT_438665</name>
</gene>
<sequence>MAAAPPTYQYERMTRLDQVRVLHLTPGAIDDAVSGTLQLVQLGDVSYEALSYEWGQPEKSHAFHLEDGRIIHITESLHNALRDLRHLAGDRSRTVWADGICINQDDAQEVAQQVGIMGNVYRTASRVVTYVGPEKEGSAMAIEFASTFFKLAVPPDGKGAEATLERTIIKKTDLPPVSDPRWLALRPAGAGAPTSSLLNDNLTMMCVRTELPHWLLLPSMAELVFNRKLPAYALAGPSDDPNDVAECISHLKNMRLLITRTKSHKFDLSTLLQRSHPFRASNPRDKI</sequence>
<comment type="caution">
    <text evidence="2">The sequence shown here is derived from an EMBL/GenBank/DDBJ whole genome shotgun (WGS) entry which is preliminary data.</text>
</comment>
<dbReference type="AlphaFoldDB" id="A0AAE0IV16"/>
<proteinExistence type="predicted"/>
<dbReference type="PANTHER" id="PTHR24148">
    <property type="entry name" value="ANKYRIN REPEAT DOMAIN-CONTAINING PROTEIN 39 HOMOLOG-RELATED"/>
    <property type="match status" value="1"/>
</dbReference>
<dbReference type="InterPro" id="IPR052895">
    <property type="entry name" value="HetReg/Transcr_Mod"/>
</dbReference>
<protein>
    <submittedName>
        <fullName evidence="2">Heterokaryon incompatibility protein-domain-containing protein</fullName>
    </submittedName>
</protein>
<dbReference type="PANTHER" id="PTHR24148:SF64">
    <property type="entry name" value="HETEROKARYON INCOMPATIBILITY DOMAIN-CONTAINING PROTEIN"/>
    <property type="match status" value="1"/>
</dbReference>
<feature type="domain" description="Heterokaryon incompatibility" evidence="1">
    <location>
        <begin position="47"/>
        <end position="141"/>
    </location>
</feature>
<name>A0AAE0IV16_9PEZI</name>
<organism evidence="2 3">
    <name type="scientific">Cercophora scortea</name>
    <dbReference type="NCBI Taxonomy" id="314031"/>
    <lineage>
        <taxon>Eukaryota</taxon>
        <taxon>Fungi</taxon>
        <taxon>Dikarya</taxon>
        <taxon>Ascomycota</taxon>
        <taxon>Pezizomycotina</taxon>
        <taxon>Sordariomycetes</taxon>
        <taxon>Sordariomycetidae</taxon>
        <taxon>Sordariales</taxon>
        <taxon>Lasiosphaeriaceae</taxon>
        <taxon>Cercophora</taxon>
    </lineage>
</organism>
<evidence type="ECO:0000259" key="1">
    <source>
        <dbReference type="Pfam" id="PF06985"/>
    </source>
</evidence>
<dbReference type="Pfam" id="PF06985">
    <property type="entry name" value="HET"/>
    <property type="match status" value="1"/>
</dbReference>
<reference evidence="2" key="2">
    <citation type="submission" date="2023-06" db="EMBL/GenBank/DDBJ databases">
        <authorList>
            <consortium name="Lawrence Berkeley National Laboratory"/>
            <person name="Haridas S."/>
            <person name="Hensen N."/>
            <person name="Bonometti L."/>
            <person name="Westerberg I."/>
            <person name="Brannstrom I.O."/>
            <person name="Guillou S."/>
            <person name="Cros-Aarteil S."/>
            <person name="Calhoun S."/>
            <person name="Kuo A."/>
            <person name="Mondo S."/>
            <person name="Pangilinan J."/>
            <person name="Riley R."/>
            <person name="Labutti K."/>
            <person name="Andreopoulos B."/>
            <person name="Lipzen A."/>
            <person name="Chen C."/>
            <person name="Yanf M."/>
            <person name="Daum C."/>
            <person name="Ng V."/>
            <person name="Clum A."/>
            <person name="Steindorff A."/>
            <person name="Ohm R."/>
            <person name="Martin F."/>
            <person name="Silar P."/>
            <person name="Natvig D."/>
            <person name="Lalanne C."/>
            <person name="Gautier V."/>
            <person name="Ament-Velasquez S.L."/>
            <person name="Kruys A."/>
            <person name="Hutchinson M.I."/>
            <person name="Powell A.J."/>
            <person name="Barry K."/>
            <person name="Miller A.N."/>
            <person name="Grigoriev I.V."/>
            <person name="Debuchy R."/>
            <person name="Gladieux P."/>
            <person name="Thoren M.H."/>
            <person name="Johannesson H."/>
        </authorList>
    </citation>
    <scope>NUCLEOTIDE SEQUENCE</scope>
    <source>
        <strain evidence="2">SMH4131-1</strain>
    </source>
</reference>
<keyword evidence="3" id="KW-1185">Reference proteome</keyword>
<reference evidence="2" key="1">
    <citation type="journal article" date="2023" name="Mol. Phylogenet. Evol.">
        <title>Genome-scale phylogeny and comparative genomics of the fungal order Sordariales.</title>
        <authorList>
            <person name="Hensen N."/>
            <person name="Bonometti L."/>
            <person name="Westerberg I."/>
            <person name="Brannstrom I.O."/>
            <person name="Guillou S."/>
            <person name="Cros-Aarteil S."/>
            <person name="Calhoun S."/>
            <person name="Haridas S."/>
            <person name="Kuo A."/>
            <person name="Mondo S."/>
            <person name="Pangilinan J."/>
            <person name="Riley R."/>
            <person name="LaButti K."/>
            <person name="Andreopoulos B."/>
            <person name="Lipzen A."/>
            <person name="Chen C."/>
            <person name="Yan M."/>
            <person name="Daum C."/>
            <person name="Ng V."/>
            <person name="Clum A."/>
            <person name="Steindorff A."/>
            <person name="Ohm R.A."/>
            <person name="Martin F."/>
            <person name="Silar P."/>
            <person name="Natvig D.O."/>
            <person name="Lalanne C."/>
            <person name="Gautier V."/>
            <person name="Ament-Velasquez S.L."/>
            <person name="Kruys A."/>
            <person name="Hutchinson M.I."/>
            <person name="Powell A.J."/>
            <person name="Barry K."/>
            <person name="Miller A.N."/>
            <person name="Grigoriev I.V."/>
            <person name="Debuchy R."/>
            <person name="Gladieux P."/>
            <person name="Hiltunen Thoren M."/>
            <person name="Johannesson H."/>
        </authorList>
    </citation>
    <scope>NUCLEOTIDE SEQUENCE</scope>
    <source>
        <strain evidence="2">SMH4131-1</strain>
    </source>
</reference>
<dbReference type="InterPro" id="IPR010730">
    <property type="entry name" value="HET"/>
</dbReference>
<dbReference type="Proteomes" id="UP001286456">
    <property type="component" value="Unassembled WGS sequence"/>
</dbReference>
<dbReference type="EMBL" id="JAUEPO010000002">
    <property type="protein sequence ID" value="KAK3331783.1"/>
    <property type="molecule type" value="Genomic_DNA"/>
</dbReference>
<evidence type="ECO:0000313" key="3">
    <source>
        <dbReference type="Proteomes" id="UP001286456"/>
    </source>
</evidence>
<accession>A0AAE0IV16</accession>